<reference evidence="15" key="1">
    <citation type="submission" date="2022-03" db="EMBL/GenBank/DDBJ databases">
        <authorList>
            <person name="Martin C."/>
        </authorList>
    </citation>
    <scope>NUCLEOTIDE SEQUENCE</scope>
</reference>
<evidence type="ECO:0000256" key="4">
    <source>
        <dbReference type="ARBA" id="ARBA00022516"/>
    </source>
</evidence>
<evidence type="ECO:0000313" key="16">
    <source>
        <dbReference type="Proteomes" id="UP000749559"/>
    </source>
</evidence>
<evidence type="ECO:0000256" key="2">
    <source>
        <dbReference type="ARBA" id="ARBA00006675"/>
    </source>
</evidence>
<evidence type="ECO:0000256" key="1">
    <source>
        <dbReference type="ARBA" id="ARBA00004141"/>
    </source>
</evidence>
<feature type="transmembrane region" description="Helical" evidence="14">
    <location>
        <begin position="338"/>
        <end position="357"/>
    </location>
</feature>
<evidence type="ECO:0000256" key="10">
    <source>
        <dbReference type="ARBA" id="ARBA00023209"/>
    </source>
</evidence>
<keyword evidence="9 14" id="KW-0472">Membrane</keyword>
<keyword evidence="7 14" id="KW-1133">Transmembrane helix</keyword>
<feature type="transmembrane region" description="Helical" evidence="14">
    <location>
        <begin position="123"/>
        <end position="142"/>
    </location>
</feature>
<keyword evidence="16" id="KW-1185">Reference proteome</keyword>
<keyword evidence="8" id="KW-0443">Lipid metabolism</keyword>
<evidence type="ECO:0000256" key="5">
    <source>
        <dbReference type="ARBA" id="ARBA00022679"/>
    </source>
</evidence>
<keyword evidence="5" id="KW-0808">Transferase</keyword>
<sequence>MEDQSHNDTQKELISENQIENENEGRDGKSGEHKSLQDMVLQNIETEDKVGGGRDEEKPESPRIRKSSSTCNQSNQSITQINKAIPNLKKQTQIVKAEGNTFVQFMIDQPNQVTKKKRILEKIIFVVSVSTMITMAYCMMSLHWFLPYYYTASSPILIFIRIVTYWKNKWQFFLIDFCYFGNILTYVFLWAQPSNIPLFGVVFAYANGPLLWAALFFRNSLVFHSNDKMTSVYIHTIPAFISYVVHWFPSSTSTYWYTDFVTEHLALDRTDLLFLYLVLLPFTGFILHSLLYAVLVHAIIRPSKEYTNSQRFLSSKEGLFHKLLNGCGKKYEPLVYNLLNYTYCLLTLFLGVLWYLYFIAHTIFIVTMMLVIIWNGASYYIDQFGNKGASEEKK</sequence>
<evidence type="ECO:0000256" key="7">
    <source>
        <dbReference type="ARBA" id="ARBA00022989"/>
    </source>
</evidence>
<evidence type="ECO:0000256" key="14">
    <source>
        <dbReference type="SAM" id="Phobius"/>
    </source>
</evidence>
<feature type="region of interest" description="Disordered" evidence="13">
    <location>
        <begin position="1"/>
        <end position="76"/>
    </location>
</feature>
<name>A0A8S4NT70_OWEFU</name>
<dbReference type="PANTHER" id="PTHR31201">
    <property type="entry name" value="OS01G0585100 PROTEIN"/>
    <property type="match status" value="1"/>
</dbReference>
<evidence type="ECO:0000256" key="8">
    <source>
        <dbReference type="ARBA" id="ARBA00023098"/>
    </source>
</evidence>
<dbReference type="PANTHER" id="PTHR31201:SF1">
    <property type="entry name" value="GLYCEROPHOSPHOCHOLINE ACYLTRANSFERASE 1"/>
    <property type="match status" value="1"/>
</dbReference>
<feature type="compositionally biased region" description="Basic and acidic residues" evidence="13">
    <location>
        <begin position="23"/>
        <end position="36"/>
    </location>
</feature>
<gene>
    <name evidence="15" type="ORF">OFUS_LOCUS9633</name>
</gene>
<feature type="compositionally biased region" description="Polar residues" evidence="13">
    <location>
        <begin position="67"/>
        <end position="76"/>
    </location>
</feature>
<dbReference type="GO" id="GO:0006656">
    <property type="term" value="P:phosphatidylcholine biosynthetic process"/>
    <property type="evidence" value="ECO:0007669"/>
    <property type="project" value="TreeGrafter"/>
</dbReference>
<feature type="transmembrane region" description="Helical" evidence="14">
    <location>
        <begin position="148"/>
        <end position="166"/>
    </location>
</feature>
<feature type="transmembrane region" description="Helical" evidence="14">
    <location>
        <begin position="273"/>
        <end position="300"/>
    </location>
</feature>
<evidence type="ECO:0000256" key="3">
    <source>
        <dbReference type="ARBA" id="ARBA00019082"/>
    </source>
</evidence>
<comment type="similarity">
    <text evidence="2">Belongs to the GPC1 family.</text>
</comment>
<keyword evidence="12" id="KW-0012">Acyltransferase</keyword>
<proteinExistence type="inferred from homology"/>
<evidence type="ECO:0000256" key="12">
    <source>
        <dbReference type="ARBA" id="ARBA00023315"/>
    </source>
</evidence>
<protein>
    <recommendedName>
        <fullName evidence="3">Glycerophosphocholine acyltransferase 1</fullName>
    </recommendedName>
</protein>
<feature type="compositionally biased region" description="Basic and acidic residues" evidence="13">
    <location>
        <begin position="46"/>
        <end position="63"/>
    </location>
</feature>
<dbReference type="Proteomes" id="UP000749559">
    <property type="component" value="Unassembled WGS sequence"/>
</dbReference>
<feature type="transmembrane region" description="Helical" evidence="14">
    <location>
        <begin position="363"/>
        <end position="381"/>
    </location>
</feature>
<keyword evidence="11" id="KW-1208">Phospholipid metabolism</keyword>
<dbReference type="Pfam" id="PF10998">
    <property type="entry name" value="DUF2838"/>
    <property type="match status" value="1"/>
</dbReference>
<feature type="compositionally biased region" description="Basic and acidic residues" evidence="13">
    <location>
        <begin position="1"/>
        <end position="14"/>
    </location>
</feature>
<keyword evidence="10" id="KW-0594">Phospholipid biosynthesis</keyword>
<dbReference type="InterPro" id="IPR021261">
    <property type="entry name" value="GPCAT"/>
</dbReference>
<evidence type="ECO:0000256" key="11">
    <source>
        <dbReference type="ARBA" id="ARBA00023264"/>
    </source>
</evidence>
<comment type="subcellular location">
    <subcellularLocation>
        <location evidence="1">Membrane</location>
        <topology evidence="1">Multi-pass membrane protein</topology>
    </subcellularLocation>
</comment>
<keyword evidence="6 14" id="KW-0812">Transmembrane</keyword>
<organism evidence="15 16">
    <name type="scientific">Owenia fusiformis</name>
    <name type="common">Polychaete worm</name>
    <dbReference type="NCBI Taxonomy" id="6347"/>
    <lineage>
        <taxon>Eukaryota</taxon>
        <taxon>Metazoa</taxon>
        <taxon>Spiralia</taxon>
        <taxon>Lophotrochozoa</taxon>
        <taxon>Annelida</taxon>
        <taxon>Polychaeta</taxon>
        <taxon>Sedentaria</taxon>
        <taxon>Canalipalpata</taxon>
        <taxon>Sabellida</taxon>
        <taxon>Oweniida</taxon>
        <taxon>Oweniidae</taxon>
        <taxon>Owenia</taxon>
    </lineage>
</organism>
<dbReference type="GO" id="GO:0016020">
    <property type="term" value="C:membrane"/>
    <property type="evidence" value="ECO:0007669"/>
    <property type="project" value="UniProtKB-SubCell"/>
</dbReference>
<evidence type="ECO:0000313" key="15">
    <source>
        <dbReference type="EMBL" id="CAH1783282.1"/>
    </source>
</evidence>
<dbReference type="EMBL" id="CAIIXF020000005">
    <property type="protein sequence ID" value="CAH1783282.1"/>
    <property type="molecule type" value="Genomic_DNA"/>
</dbReference>
<comment type="caution">
    <text evidence="15">The sequence shown here is derived from an EMBL/GenBank/DDBJ whole genome shotgun (WGS) entry which is preliminary data.</text>
</comment>
<feature type="transmembrane region" description="Helical" evidence="14">
    <location>
        <begin position="173"/>
        <end position="191"/>
    </location>
</feature>
<dbReference type="OrthoDB" id="406287at2759"/>
<dbReference type="GO" id="GO:0016746">
    <property type="term" value="F:acyltransferase activity"/>
    <property type="evidence" value="ECO:0007669"/>
    <property type="project" value="UniProtKB-KW"/>
</dbReference>
<evidence type="ECO:0000256" key="6">
    <source>
        <dbReference type="ARBA" id="ARBA00022692"/>
    </source>
</evidence>
<evidence type="ECO:0000256" key="13">
    <source>
        <dbReference type="SAM" id="MobiDB-lite"/>
    </source>
</evidence>
<dbReference type="AlphaFoldDB" id="A0A8S4NT70"/>
<keyword evidence="4" id="KW-0444">Lipid biosynthesis</keyword>
<accession>A0A8S4NT70</accession>
<evidence type="ECO:0000256" key="9">
    <source>
        <dbReference type="ARBA" id="ARBA00023136"/>
    </source>
</evidence>
<feature type="transmembrane region" description="Helical" evidence="14">
    <location>
        <begin position="229"/>
        <end position="248"/>
    </location>
</feature>
<feature type="transmembrane region" description="Helical" evidence="14">
    <location>
        <begin position="197"/>
        <end position="217"/>
    </location>
</feature>